<protein>
    <submittedName>
        <fullName evidence="1">DivIVA domain-containing protein</fullName>
    </submittedName>
</protein>
<dbReference type="OrthoDB" id="3480096at2"/>
<name>A0A512DGM4_9CELL</name>
<accession>A0A512DGM4</accession>
<dbReference type="NCBIfam" id="TIGR03543">
    <property type="entry name" value="divI1A_rptt_fam"/>
    <property type="match status" value="1"/>
</dbReference>
<evidence type="ECO:0000313" key="2">
    <source>
        <dbReference type="Proteomes" id="UP000321181"/>
    </source>
</evidence>
<dbReference type="InterPro" id="IPR019933">
    <property type="entry name" value="DivIVA_domain"/>
</dbReference>
<reference evidence="1 2" key="1">
    <citation type="submission" date="2019-07" db="EMBL/GenBank/DDBJ databases">
        <title>Whole genome shotgun sequence of Cellulomonas aerilata NBRC 106308.</title>
        <authorList>
            <person name="Hosoyama A."/>
            <person name="Uohara A."/>
            <person name="Ohji S."/>
            <person name="Ichikawa N."/>
        </authorList>
    </citation>
    <scope>NUCLEOTIDE SEQUENCE [LARGE SCALE GENOMIC DNA]</scope>
    <source>
        <strain evidence="1 2">NBRC 106308</strain>
    </source>
</reference>
<sequence>MNQRMFRTVSRLHAGYDPKEVDEFFDHARQVYEGAVDEPLTGREVRSTAFDLVRGGYVTGAVDAALDRLEAAFVARAREQFIARNGQSAWMAELADSARTLYGRLTRPDGERFAPARRGEPAYDPADVDALCRRLVAYFDHGQALTAQEVRSATFGRRRGAAGYAEGPVDAFCDRAVEVLLGVE</sequence>
<dbReference type="RefSeq" id="WP_146906666.1">
    <property type="nucleotide sequence ID" value="NZ_BAAARM010000006.1"/>
</dbReference>
<evidence type="ECO:0000313" key="1">
    <source>
        <dbReference type="EMBL" id="GEO35637.1"/>
    </source>
</evidence>
<dbReference type="EMBL" id="BJYY01000021">
    <property type="protein sequence ID" value="GEO35637.1"/>
    <property type="molecule type" value="Genomic_DNA"/>
</dbReference>
<dbReference type="InterPro" id="IPR019932">
    <property type="entry name" value="CHP03543"/>
</dbReference>
<dbReference type="NCBIfam" id="TIGR03544">
    <property type="entry name" value="DivI1A_domain"/>
    <property type="match status" value="1"/>
</dbReference>
<proteinExistence type="predicted"/>
<keyword evidence="2" id="KW-1185">Reference proteome</keyword>
<dbReference type="Proteomes" id="UP000321181">
    <property type="component" value="Unassembled WGS sequence"/>
</dbReference>
<comment type="caution">
    <text evidence="1">The sequence shown here is derived from an EMBL/GenBank/DDBJ whole genome shotgun (WGS) entry which is preliminary data.</text>
</comment>
<dbReference type="AlphaFoldDB" id="A0A512DGM4"/>
<gene>
    <name evidence="1" type="ORF">CAE01nite_33620</name>
</gene>
<organism evidence="1 2">
    <name type="scientific">Cellulomonas aerilata</name>
    <dbReference type="NCBI Taxonomy" id="515326"/>
    <lineage>
        <taxon>Bacteria</taxon>
        <taxon>Bacillati</taxon>
        <taxon>Actinomycetota</taxon>
        <taxon>Actinomycetes</taxon>
        <taxon>Micrococcales</taxon>
        <taxon>Cellulomonadaceae</taxon>
        <taxon>Cellulomonas</taxon>
    </lineage>
</organism>
<dbReference type="Gene3D" id="6.10.250.660">
    <property type="match status" value="1"/>
</dbReference>